<dbReference type="Proteomes" id="UP000053558">
    <property type="component" value="Unassembled WGS sequence"/>
</dbReference>
<dbReference type="OMA" id="MEYAERI"/>
<comment type="similarity">
    <text evidence="1">Belongs to the FAX family.</text>
</comment>
<sequence length="267" mass="29400">MSPSLSVILWGVPKPTDGPSPSGFCQKLEAYLRWASVSYTHGSEPNPGKAPKGKVPFADVTLDGKTERLSDSTFIIRHLIAKGSAADPDVDAGLTAVRRADSRAWQAWLEELIYPAVVTERWVVDANWATTKQEVFGSMSWPLRVFLPWMLRRRITGLMWAQGVGRHSQAEREVIVAEFVDALEAKLSASSGPYFHGEKMSMFDITAASFIANSLGTKGNPYFAGLVLKSPTLVSFARRVNGELFPEYKNVLNLLDDAQGELQKKAV</sequence>
<dbReference type="InterPro" id="IPR026928">
    <property type="entry name" value="FAX/IsoI-like"/>
</dbReference>
<name>A0A5M3MU37_CONPW</name>
<dbReference type="InterPro" id="IPR004046">
    <property type="entry name" value="GST_C"/>
</dbReference>
<proteinExistence type="inferred from homology"/>
<feature type="domain" description="Thioredoxin-like fold" evidence="3">
    <location>
        <begin position="24"/>
        <end position="127"/>
    </location>
</feature>
<evidence type="ECO:0000313" key="4">
    <source>
        <dbReference type="EMBL" id="EIW82560.1"/>
    </source>
</evidence>
<dbReference type="RefSeq" id="XP_007766593.1">
    <property type="nucleotide sequence ID" value="XM_007768403.1"/>
</dbReference>
<dbReference type="InterPro" id="IPR036282">
    <property type="entry name" value="Glutathione-S-Trfase_C_sf"/>
</dbReference>
<feature type="domain" description="Glutathione S-transferase C-terminal" evidence="2">
    <location>
        <begin position="171"/>
        <end position="241"/>
    </location>
</feature>
<dbReference type="SFLD" id="SFLDS00019">
    <property type="entry name" value="Glutathione_Transferase_(cytos"/>
    <property type="match status" value="1"/>
</dbReference>
<organism evidence="4 5">
    <name type="scientific">Coniophora puteana (strain RWD-64-598)</name>
    <name type="common">Brown rot fungus</name>
    <dbReference type="NCBI Taxonomy" id="741705"/>
    <lineage>
        <taxon>Eukaryota</taxon>
        <taxon>Fungi</taxon>
        <taxon>Dikarya</taxon>
        <taxon>Basidiomycota</taxon>
        <taxon>Agaricomycotina</taxon>
        <taxon>Agaricomycetes</taxon>
        <taxon>Agaricomycetidae</taxon>
        <taxon>Boletales</taxon>
        <taxon>Coniophorineae</taxon>
        <taxon>Coniophoraceae</taxon>
        <taxon>Coniophora</taxon>
    </lineage>
</organism>
<dbReference type="InterPro" id="IPR050931">
    <property type="entry name" value="Mito_Protein_Transport_Metaxin"/>
</dbReference>
<dbReference type="EMBL" id="JH711576">
    <property type="protein sequence ID" value="EIW82560.1"/>
    <property type="molecule type" value="Genomic_DNA"/>
</dbReference>
<dbReference type="AlphaFoldDB" id="A0A5M3MU37"/>
<dbReference type="KEGG" id="cput:CONPUDRAFT_120650"/>
<protein>
    <submittedName>
        <fullName evidence="4">Uncharacterized protein</fullName>
    </submittedName>
</protein>
<reference evidence="5" key="1">
    <citation type="journal article" date="2012" name="Science">
        <title>The Paleozoic origin of enzymatic lignin decomposition reconstructed from 31 fungal genomes.</title>
        <authorList>
            <person name="Floudas D."/>
            <person name="Binder M."/>
            <person name="Riley R."/>
            <person name="Barry K."/>
            <person name="Blanchette R.A."/>
            <person name="Henrissat B."/>
            <person name="Martinez A.T."/>
            <person name="Otillar R."/>
            <person name="Spatafora J.W."/>
            <person name="Yadav J.S."/>
            <person name="Aerts A."/>
            <person name="Benoit I."/>
            <person name="Boyd A."/>
            <person name="Carlson A."/>
            <person name="Copeland A."/>
            <person name="Coutinho P.M."/>
            <person name="de Vries R.P."/>
            <person name="Ferreira P."/>
            <person name="Findley K."/>
            <person name="Foster B."/>
            <person name="Gaskell J."/>
            <person name="Glotzer D."/>
            <person name="Gorecki P."/>
            <person name="Heitman J."/>
            <person name="Hesse C."/>
            <person name="Hori C."/>
            <person name="Igarashi K."/>
            <person name="Jurgens J.A."/>
            <person name="Kallen N."/>
            <person name="Kersten P."/>
            <person name="Kohler A."/>
            <person name="Kuees U."/>
            <person name="Kumar T.K.A."/>
            <person name="Kuo A."/>
            <person name="LaButti K."/>
            <person name="Larrondo L.F."/>
            <person name="Lindquist E."/>
            <person name="Ling A."/>
            <person name="Lombard V."/>
            <person name="Lucas S."/>
            <person name="Lundell T."/>
            <person name="Martin R."/>
            <person name="McLaughlin D.J."/>
            <person name="Morgenstern I."/>
            <person name="Morin E."/>
            <person name="Murat C."/>
            <person name="Nagy L.G."/>
            <person name="Nolan M."/>
            <person name="Ohm R.A."/>
            <person name="Patyshakuliyeva A."/>
            <person name="Rokas A."/>
            <person name="Ruiz-Duenas F.J."/>
            <person name="Sabat G."/>
            <person name="Salamov A."/>
            <person name="Samejima M."/>
            <person name="Schmutz J."/>
            <person name="Slot J.C."/>
            <person name="St John F."/>
            <person name="Stenlid J."/>
            <person name="Sun H."/>
            <person name="Sun S."/>
            <person name="Syed K."/>
            <person name="Tsang A."/>
            <person name="Wiebenga A."/>
            <person name="Young D."/>
            <person name="Pisabarro A."/>
            <person name="Eastwood D.C."/>
            <person name="Martin F."/>
            <person name="Cullen D."/>
            <person name="Grigoriev I.V."/>
            <person name="Hibbett D.S."/>
        </authorList>
    </citation>
    <scope>NUCLEOTIDE SEQUENCE [LARGE SCALE GENOMIC DNA]</scope>
    <source>
        <strain evidence="5">RWD-64-598 SS2</strain>
    </source>
</reference>
<dbReference type="GeneID" id="19199558"/>
<dbReference type="InterPro" id="IPR040079">
    <property type="entry name" value="Glutathione_S-Trfase"/>
</dbReference>
<keyword evidence="5" id="KW-1185">Reference proteome</keyword>
<dbReference type="InterPro" id="IPR012336">
    <property type="entry name" value="Thioredoxin-like_fold"/>
</dbReference>
<dbReference type="Pfam" id="PF17172">
    <property type="entry name" value="GST_N_4"/>
    <property type="match status" value="1"/>
</dbReference>
<dbReference type="PANTHER" id="PTHR12289">
    <property type="entry name" value="METAXIN RELATED"/>
    <property type="match status" value="1"/>
</dbReference>
<dbReference type="SFLD" id="SFLDG01200">
    <property type="entry name" value="SUF1.1"/>
    <property type="match status" value="1"/>
</dbReference>
<evidence type="ECO:0000259" key="3">
    <source>
        <dbReference type="Pfam" id="PF17172"/>
    </source>
</evidence>
<dbReference type="SUPFAM" id="SSF47616">
    <property type="entry name" value="GST C-terminal domain-like"/>
    <property type="match status" value="1"/>
</dbReference>
<dbReference type="GO" id="GO:0005737">
    <property type="term" value="C:cytoplasm"/>
    <property type="evidence" value="ECO:0007669"/>
    <property type="project" value="TreeGrafter"/>
</dbReference>
<dbReference type="Pfam" id="PF14497">
    <property type="entry name" value="GST_C_3"/>
    <property type="match status" value="1"/>
</dbReference>
<evidence type="ECO:0000313" key="5">
    <source>
        <dbReference type="Proteomes" id="UP000053558"/>
    </source>
</evidence>
<dbReference type="PANTHER" id="PTHR12289:SF41">
    <property type="entry name" value="FAILED AXON CONNECTIONS-RELATED"/>
    <property type="match status" value="1"/>
</dbReference>
<dbReference type="OrthoDB" id="5809458at2759"/>
<accession>A0A5M3MU37</accession>
<comment type="caution">
    <text evidence="4">The sequence shown here is derived from an EMBL/GenBank/DDBJ whole genome shotgun (WGS) entry which is preliminary data.</text>
</comment>
<evidence type="ECO:0000256" key="1">
    <source>
        <dbReference type="ARBA" id="ARBA00006475"/>
    </source>
</evidence>
<gene>
    <name evidence="4" type="ORF">CONPUDRAFT_120650</name>
</gene>
<evidence type="ECO:0000259" key="2">
    <source>
        <dbReference type="Pfam" id="PF14497"/>
    </source>
</evidence>
<dbReference type="SFLD" id="SFLDG01180">
    <property type="entry name" value="SUF1"/>
    <property type="match status" value="1"/>
</dbReference>